<comment type="caution">
    <text evidence="4">The sequence shown here is derived from an EMBL/GenBank/DDBJ whole genome shotgun (WGS) entry which is preliminary data.</text>
</comment>
<dbReference type="PROSITE" id="PS51421">
    <property type="entry name" value="RAS"/>
    <property type="match status" value="1"/>
</dbReference>
<dbReference type="PANTHER" id="PTHR24070">
    <property type="entry name" value="RAS, DI-RAS, AND RHEB FAMILY MEMBERS OF SMALL GTPASE SUPERFAMILY"/>
    <property type="match status" value="1"/>
</dbReference>
<evidence type="ECO:0000313" key="4">
    <source>
        <dbReference type="EMBL" id="ETO26349.1"/>
    </source>
</evidence>
<name>X6NKU6_RETFI</name>
<dbReference type="SUPFAM" id="SSF52540">
    <property type="entry name" value="P-loop containing nucleoside triphosphate hydrolases"/>
    <property type="match status" value="1"/>
</dbReference>
<accession>X6NKU6</accession>
<protein>
    <submittedName>
        <fullName evidence="4">Uncharacterized protein</fullName>
    </submittedName>
</protein>
<keyword evidence="5" id="KW-1185">Reference proteome</keyword>
<dbReference type="InterPro" id="IPR027417">
    <property type="entry name" value="P-loop_NTPase"/>
</dbReference>
<keyword evidence="1" id="KW-0547">Nucleotide-binding</keyword>
<dbReference type="AlphaFoldDB" id="X6NKU6"/>
<dbReference type="GO" id="GO:0016020">
    <property type="term" value="C:membrane"/>
    <property type="evidence" value="ECO:0007669"/>
    <property type="project" value="InterPro"/>
</dbReference>
<dbReference type="GO" id="GO:0007165">
    <property type="term" value="P:signal transduction"/>
    <property type="evidence" value="ECO:0007669"/>
    <property type="project" value="InterPro"/>
</dbReference>
<dbReference type="InterPro" id="IPR001806">
    <property type="entry name" value="Small_GTPase"/>
</dbReference>
<evidence type="ECO:0000313" key="5">
    <source>
        <dbReference type="Proteomes" id="UP000023152"/>
    </source>
</evidence>
<dbReference type="PRINTS" id="PR00449">
    <property type="entry name" value="RASTRNSFRMNG"/>
</dbReference>
<keyword evidence="2" id="KW-0342">GTP-binding</keyword>
<dbReference type="Pfam" id="PF00071">
    <property type="entry name" value="Ras"/>
    <property type="match status" value="1"/>
</dbReference>
<evidence type="ECO:0000256" key="2">
    <source>
        <dbReference type="ARBA" id="ARBA00023134"/>
    </source>
</evidence>
<dbReference type="SMART" id="SM00173">
    <property type="entry name" value="RAS"/>
    <property type="match status" value="1"/>
</dbReference>
<organism evidence="4 5">
    <name type="scientific">Reticulomyxa filosa</name>
    <dbReference type="NCBI Taxonomy" id="46433"/>
    <lineage>
        <taxon>Eukaryota</taxon>
        <taxon>Sar</taxon>
        <taxon>Rhizaria</taxon>
        <taxon>Retaria</taxon>
        <taxon>Foraminifera</taxon>
        <taxon>Monothalamids</taxon>
        <taxon>Reticulomyxidae</taxon>
        <taxon>Reticulomyxa</taxon>
    </lineage>
</organism>
<evidence type="ECO:0000256" key="1">
    <source>
        <dbReference type="ARBA" id="ARBA00022741"/>
    </source>
</evidence>
<dbReference type="EMBL" id="ASPP01007928">
    <property type="protein sequence ID" value="ETO26349.1"/>
    <property type="molecule type" value="Genomic_DNA"/>
</dbReference>
<evidence type="ECO:0000256" key="3">
    <source>
        <dbReference type="SAM" id="MobiDB-lite"/>
    </source>
</evidence>
<dbReference type="GO" id="GO:0005525">
    <property type="term" value="F:GTP binding"/>
    <property type="evidence" value="ECO:0007669"/>
    <property type="project" value="UniProtKB-KW"/>
</dbReference>
<feature type="region of interest" description="Disordered" evidence="3">
    <location>
        <begin position="54"/>
        <end position="78"/>
    </location>
</feature>
<dbReference type="GO" id="GO:0003924">
    <property type="term" value="F:GTPase activity"/>
    <property type="evidence" value="ECO:0007669"/>
    <property type="project" value="InterPro"/>
</dbReference>
<dbReference type="InterPro" id="IPR020849">
    <property type="entry name" value="Small_GTPase_Ras-type"/>
</dbReference>
<dbReference type="Proteomes" id="UP000023152">
    <property type="component" value="Unassembled WGS sequence"/>
</dbReference>
<reference evidence="4 5" key="1">
    <citation type="journal article" date="2013" name="Curr. Biol.">
        <title>The Genome of the Foraminiferan Reticulomyxa filosa.</title>
        <authorList>
            <person name="Glockner G."/>
            <person name="Hulsmann N."/>
            <person name="Schleicher M."/>
            <person name="Noegel A.A."/>
            <person name="Eichinger L."/>
            <person name="Gallinger C."/>
            <person name="Pawlowski J."/>
            <person name="Sierra R."/>
            <person name="Euteneuer U."/>
            <person name="Pillet L."/>
            <person name="Moustafa A."/>
            <person name="Platzer M."/>
            <person name="Groth M."/>
            <person name="Szafranski K."/>
            <person name="Schliwa M."/>
        </authorList>
    </citation>
    <scope>NUCLEOTIDE SEQUENCE [LARGE SCALE GENOMIC DNA]</scope>
</reference>
<proteinExistence type="predicted"/>
<gene>
    <name evidence="4" type="ORF">RFI_10789</name>
</gene>
<sequence>MIAQDKFQYAWIGVLDFCVFSTESFQYKRISRLTPQILLQEIAKENINELMGNKFSKKPKKSTSVVKEKRRKKDFPLKEQESTTGWRVTKEHRAAVEEIFLRYHLQDVLDIVFLILGEQDNVQVYCSLTRPDLYGINNDNTLSRNYYICPDWLKFQIIILFVIEKQKIMITIMGTRDGMSELWFDLLKIWHFGKNDVAIEDQFIKCMQLNNDHNCYVEIMDVAMQEEFLGVRDQYIRSSDCVIISHKIRSSIMLEHEIEKHLSRIRRFQDVTTIVAGTDTELRDTNPLEYQKCLALMFDCCKRNNICYIETSGKNNINIEFLFHFAVYNVWFNSFKD</sequence>
<dbReference type="Gene3D" id="3.40.50.300">
    <property type="entry name" value="P-loop containing nucleotide triphosphate hydrolases"/>
    <property type="match status" value="1"/>
</dbReference>